<dbReference type="RefSeq" id="WP_096003134.1">
    <property type="nucleotide sequence ID" value="NZ_NTMR01000002.1"/>
</dbReference>
<protein>
    <submittedName>
        <fullName evidence="1">Uncharacterized protein</fullName>
    </submittedName>
</protein>
<keyword evidence="2" id="KW-1185">Reference proteome</keyword>
<dbReference type="EMBL" id="NTMR01000002">
    <property type="protein sequence ID" value="PBK06064.1"/>
    <property type="molecule type" value="Genomic_DNA"/>
</dbReference>
<accession>A0A2A3MNE2</accession>
<evidence type="ECO:0000313" key="1">
    <source>
        <dbReference type="EMBL" id="PBK06064.1"/>
    </source>
</evidence>
<evidence type="ECO:0000313" key="2">
    <source>
        <dbReference type="Proteomes" id="UP000242313"/>
    </source>
</evidence>
<reference evidence="1 2" key="1">
    <citation type="submission" date="2017-09" db="EMBL/GenBank/DDBJ databases">
        <title>Pseudomonas abyssi sp. nov. isolated from Abyssopelagic Water.</title>
        <authorList>
            <person name="Wei Y."/>
        </authorList>
    </citation>
    <scope>NUCLEOTIDE SEQUENCE [LARGE SCALE GENOMIC DNA]</scope>
    <source>
        <strain evidence="1 2">MT5</strain>
    </source>
</reference>
<dbReference type="Proteomes" id="UP000242313">
    <property type="component" value="Unassembled WGS sequence"/>
</dbReference>
<proteinExistence type="predicted"/>
<name>A0A2A3MNE2_9PSED</name>
<gene>
    <name evidence="1" type="ORF">CNQ84_01445</name>
</gene>
<sequence length="264" mass="30854">MKYFRYWVKATQRIRVAGQPEDIQLLVGSNESKEAAHEQASVLAREIERRIESRGARDEYDAGIKEHVARVLDGSNVVTVCRYGAKILNTDEYTILDLDDYPKRFWDRFSAVRTMGKKERIVFKFEQAVAKLPELGRDFRIYETANGIRVIGKQYLDPADRRSYRLMRKVNVDWLYMILSGKQRCYRARLSPKPYRLGIKTIKVSSPLVCETDEYQNWERMYAAASQDVSVVHYLKSIGKDFSRDAVVRFHDEQCNAHKHFKLA</sequence>
<dbReference type="AlphaFoldDB" id="A0A2A3MNE2"/>
<comment type="caution">
    <text evidence="1">The sequence shown here is derived from an EMBL/GenBank/DDBJ whole genome shotgun (WGS) entry which is preliminary data.</text>
</comment>
<organism evidence="1 2">
    <name type="scientific">Pseudomonas abyssi</name>
    <dbReference type="NCBI Taxonomy" id="170540"/>
    <lineage>
        <taxon>Bacteria</taxon>
        <taxon>Pseudomonadati</taxon>
        <taxon>Pseudomonadota</taxon>
        <taxon>Gammaproteobacteria</taxon>
        <taxon>Pseudomonadales</taxon>
        <taxon>Pseudomonadaceae</taxon>
        <taxon>Pseudomonas</taxon>
    </lineage>
</organism>